<organism evidence="2 3">
    <name type="scientific">Fistulina hepatica ATCC 64428</name>
    <dbReference type="NCBI Taxonomy" id="1128425"/>
    <lineage>
        <taxon>Eukaryota</taxon>
        <taxon>Fungi</taxon>
        <taxon>Dikarya</taxon>
        <taxon>Basidiomycota</taxon>
        <taxon>Agaricomycotina</taxon>
        <taxon>Agaricomycetes</taxon>
        <taxon>Agaricomycetidae</taxon>
        <taxon>Agaricales</taxon>
        <taxon>Fistulinaceae</taxon>
        <taxon>Fistulina</taxon>
    </lineage>
</organism>
<feature type="region of interest" description="Disordered" evidence="1">
    <location>
        <begin position="175"/>
        <end position="315"/>
    </location>
</feature>
<feature type="compositionally biased region" description="Pro residues" evidence="1">
    <location>
        <begin position="255"/>
        <end position="270"/>
    </location>
</feature>
<feature type="compositionally biased region" description="Acidic residues" evidence="1">
    <location>
        <begin position="277"/>
        <end position="290"/>
    </location>
</feature>
<reference evidence="2 3" key="1">
    <citation type="journal article" date="2015" name="Fungal Genet. Biol.">
        <title>Evolution of novel wood decay mechanisms in Agaricales revealed by the genome sequences of Fistulina hepatica and Cylindrobasidium torrendii.</title>
        <authorList>
            <person name="Floudas D."/>
            <person name="Held B.W."/>
            <person name="Riley R."/>
            <person name="Nagy L.G."/>
            <person name="Koehler G."/>
            <person name="Ransdell A.S."/>
            <person name="Younus H."/>
            <person name="Chow J."/>
            <person name="Chiniquy J."/>
            <person name="Lipzen A."/>
            <person name="Tritt A."/>
            <person name="Sun H."/>
            <person name="Haridas S."/>
            <person name="LaButti K."/>
            <person name="Ohm R.A."/>
            <person name="Kues U."/>
            <person name="Blanchette R.A."/>
            <person name="Grigoriev I.V."/>
            <person name="Minto R.E."/>
            <person name="Hibbett D.S."/>
        </authorList>
    </citation>
    <scope>NUCLEOTIDE SEQUENCE [LARGE SCALE GENOMIC DNA]</scope>
    <source>
        <strain evidence="2 3">ATCC 64428</strain>
    </source>
</reference>
<evidence type="ECO:0000313" key="2">
    <source>
        <dbReference type="EMBL" id="KIY47761.1"/>
    </source>
</evidence>
<proteinExistence type="predicted"/>
<name>A0A0D7ACU1_9AGAR</name>
<feature type="region of interest" description="Disordered" evidence="1">
    <location>
        <begin position="107"/>
        <end position="137"/>
    </location>
</feature>
<feature type="compositionally biased region" description="Pro residues" evidence="1">
    <location>
        <begin position="237"/>
        <end position="246"/>
    </location>
</feature>
<evidence type="ECO:0000256" key="1">
    <source>
        <dbReference type="SAM" id="MobiDB-lite"/>
    </source>
</evidence>
<evidence type="ECO:0000313" key="3">
    <source>
        <dbReference type="Proteomes" id="UP000054144"/>
    </source>
</evidence>
<keyword evidence="3" id="KW-1185">Reference proteome</keyword>
<accession>A0A0D7ACU1</accession>
<dbReference type="Proteomes" id="UP000054144">
    <property type="component" value="Unassembled WGS sequence"/>
</dbReference>
<dbReference type="AlphaFoldDB" id="A0A0D7ACU1"/>
<feature type="region of interest" description="Disordered" evidence="1">
    <location>
        <begin position="1"/>
        <end position="30"/>
    </location>
</feature>
<protein>
    <submittedName>
        <fullName evidence="2">Uncharacterized protein</fullName>
    </submittedName>
</protein>
<sequence length="345" mass="38079">MIDYYSDSNDTSSSSPTSSFSLSSPTSSDTSASLSLELSLELWNEPLYTYIAVDGRDPGVYVRKRRRKRNEAVLPCGGSPGPRQALDPKWAGLSPARPLVSEARASLKRERRRLSAENQPRPSLAQQRASLKPPRISLDDQRVMLRGQQTPLDQQSLSPDKPRTLLSLVQALSMEPHRPGSCPPHVSFAPLPPSTSSHTPRPFLLAPEPRKPSTLRPSILAPEPRKKPTDGAAPPSLLIPPDPPQRPSTIAPRILSPPPFDWRRPPPPYPDVNLDLPEYDSDLSDEDDVDPAALLRDEDEDGYQRGGDSGSGGAYYCEPCARHGRRTTGAKYEVYSHVRHVHFNL</sequence>
<feature type="compositionally biased region" description="Polar residues" evidence="1">
    <location>
        <begin position="116"/>
        <end position="129"/>
    </location>
</feature>
<gene>
    <name evidence="2" type="ORF">FISHEDRAFT_74291</name>
</gene>
<dbReference type="EMBL" id="KN881928">
    <property type="protein sequence ID" value="KIY47761.1"/>
    <property type="molecule type" value="Genomic_DNA"/>
</dbReference>
<feature type="region of interest" description="Disordered" evidence="1">
    <location>
        <begin position="72"/>
        <end position="92"/>
    </location>
</feature>
<feature type="compositionally biased region" description="Gly residues" evidence="1">
    <location>
        <begin position="304"/>
        <end position="313"/>
    </location>
</feature>